<reference evidence="1" key="1">
    <citation type="submission" date="2021-04" db="EMBL/GenBank/DDBJ databases">
        <authorList>
            <consortium name="Molecular Ecology Group"/>
        </authorList>
    </citation>
    <scope>NUCLEOTIDE SEQUENCE</scope>
</reference>
<dbReference type="EMBL" id="CAJHNH020004601">
    <property type="protein sequence ID" value="CAG5131347.1"/>
    <property type="molecule type" value="Genomic_DNA"/>
</dbReference>
<comment type="caution">
    <text evidence="1">The sequence shown here is derived from an EMBL/GenBank/DDBJ whole genome shotgun (WGS) entry which is preliminary data.</text>
</comment>
<dbReference type="OrthoDB" id="6355886at2759"/>
<protein>
    <submittedName>
        <fullName evidence="1">Uncharacterized protein</fullName>
    </submittedName>
</protein>
<evidence type="ECO:0000313" key="2">
    <source>
        <dbReference type="Proteomes" id="UP000678393"/>
    </source>
</evidence>
<name>A0A8S3ZP86_9EUPU</name>
<evidence type="ECO:0000313" key="1">
    <source>
        <dbReference type="EMBL" id="CAG5131347.1"/>
    </source>
</evidence>
<gene>
    <name evidence="1" type="ORF">CUNI_LOCUS16905</name>
</gene>
<accession>A0A8S3ZP86</accession>
<proteinExistence type="predicted"/>
<organism evidence="1 2">
    <name type="scientific">Candidula unifasciata</name>
    <dbReference type="NCBI Taxonomy" id="100452"/>
    <lineage>
        <taxon>Eukaryota</taxon>
        <taxon>Metazoa</taxon>
        <taxon>Spiralia</taxon>
        <taxon>Lophotrochozoa</taxon>
        <taxon>Mollusca</taxon>
        <taxon>Gastropoda</taxon>
        <taxon>Heterobranchia</taxon>
        <taxon>Euthyneura</taxon>
        <taxon>Panpulmonata</taxon>
        <taxon>Eupulmonata</taxon>
        <taxon>Stylommatophora</taxon>
        <taxon>Helicina</taxon>
        <taxon>Helicoidea</taxon>
        <taxon>Geomitridae</taxon>
        <taxon>Candidula</taxon>
    </lineage>
</organism>
<feature type="non-terminal residue" evidence="1">
    <location>
        <position position="50"/>
    </location>
</feature>
<dbReference type="Proteomes" id="UP000678393">
    <property type="component" value="Unassembled WGS sequence"/>
</dbReference>
<dbReference type="AlphaFoldDB" id="A0A8S3ZP86"/>
<sequence>VTMDTKTRCRDAGVFSAIIAVHTAPSNFQNREVFRWLYGDFNKTKPNRYK</sequence>
<keyword evidence="2" id="KW-1185">Reference proteome</keyword>
<feature type="non-terminal residue" evidence="1">
    <location>
        <position position="1"/>
    </location>
</feature>